<evidence type="ECO:0000259" key="15">
    <source>
        <dbReference type="Pfam" id="PF05201"/>
    </source>
</evidence>
<dbReference type="PIRSF" id="PIRSF000445">
    <property type="entry name" value="4pyrrol_synth_GluRdtase"/>
    <property type="match status" value="1"/>
</dbReference>
<comment type="function">
    <text evidence="8">Catalyzes the NADPH-dependent reduction of glutamyl-tRNA(Glu) to glutamate 1-semialdehyde (GSA).</text>
</comment>
<dbReference type="Pfam" id="PF05201">
    <property type="entry name" value="GlutR_N"/>
    <property type="match status" value="1"/>
</dbReference>
<name>W8F0G4_9BACT</name>
<comment type="catalytic activity">
    <reaction evidence="7 8 12">
        <text>(S)-4-amino-5-oxopentanoate + tRNA(Glu) + NADP(+) = L-glutamyl-tRNA(Glu) + NADPH + H(+)</text>
        <dbReference type="Rhea" id="RHEA:12344"/>
        <dbReference type="Rhea" id="RHEA-COMP:9663"/>
        <dbReference type="Rhea" id="RHEA-COMP:9680"/>
        <dbReference type="ChEBI" id="CHEBI:15378"/>
        <dbReference type="ChEBI" id="CHEBI:57501"/>
        <dbReference type="ChEBI" id="CHEBI:57783"/>
        <dbReference type="ChEBI" id="CHEBI:58349"/>
        <dbReference type="ChEBI" id="CHEBI:78442"/>
        <dbReference type="ChEBI" id="CHEBI:78520"/>
        <dbReference type="EC" id="1.2.1.70"/>
    </reaction>
</comment>
<dbReference type="HOGENOM" id="CLU_035113_2_2_10"/>
<dbReference type="GO" id="GO:0008883">
    <property type="term" value="F:glutamyl-tRNA reductase activity"/>
    <property type="evidence" value="ECO:0007669"/>
    <property type="project" value="UniProtKB-UniRule"/>
</dbReference>
<evidence type="ECO:0000256" key="6">
    <source>
        <dbReference type="ARBA" id="ARBA00023244"/>
    </source>
</evidence>
<evidence type="ECO:0000256" key="9">
    <source>
        <dbReference type="PIRSR" id="PIRSR000445-1"/>
    </source>
</evidence>
<dbReference type="PATRIC" id="fig|1227739.3.peg.63"/>
<dbReference type="Pfam" id="PF00745">
    <property type="entry name" value="GlutR_dimer"/>
    <property type="match status" value="1"/>
</dbReference>
<evidence type="ECO:0000313" key="16">
    <source>
        <dbReference type="EMBL" id="AHJ95360.1"/>
    </source>
</evidence>
<evidence type="ECO:0000256" key="5">
    <source>
        <dbReference type="ARBA" id="ARBA00023002"/>
    </source>
</evidence>
<evidence type="ECO:0000256" key="4">
    <source>
        <dbReference type="ARBA" id="ARBA00022857"/>
    </source>
</evidence>
<evidence type="ECO:0000256" key="7">
    <source>
        <dbReference type="ARBA" id="ARBA00047464"/>
    </source>
</evidence>
<dbReference type="KEGG" id="hsw:Hsw_PA0027"/>
<comment type="pathway">
    <text evidence="1 8 12">Porphyrin-containing compound metabolism; protoporphyrin-IX biosynthesis; 5-aminolevulinate from L-glutamyl-tRNA(Glu): step 1/2.</text>
</comment>
<keyword evidence="5 8" id="KW-0560">Oxidoreductase</keyword>
<evidence type="ECO:0000256" key="1">
    <source>
        <dbReference type="ARBA" id="ARBA00005059"/>
    </source>
</evidence>
<protein>
    <recommendedName>
        <fullName evidence="3 8">Glutamyl-tRNA reductase</fullName>
        <shortName evidence="8">GluTR</shortName>
        <ecNumber evidence="3 8">1.2.1.70</ecNumber>
    </recommendedName>
</protein>
<reference evidence="16 17" key="1">
    <citation type="submission" date="2014-01" db="EMBL/GenBank/DDBJ databases">
        <title>Complete sequence of plasmid1 of ionizing-radiation resistance bacterium Hymenobacter swuensis DY53.</title>
        <authorList>
            <person name="Jung J.-H."/>
            <person name="Jeong S.-W."/>
            <person name="Joe M.-H."/>
            <person name="Cho y.-j."/>
            <person name="Kim M.-K."/>
            <person name="Lim S.-Y."/>
        </authorList>
    </citation>
    <scope>NUCLEOTIDE SEQUENCE [LARGE SCALE GENOMIC DNA]</scope>
    <source>
        <strain evidence="16 17">DY53</strain>
        <plasmid evidence="16 17">pHsw1</plasmid>
    </source>
</reference>
<evidence type="ECO:0000256" key="8">
    <source>
        <dbReference type="HAMAP-Rule" id="MF_00087"/>
    </source>
</evidence>
<evidence type="ECO:0000259" key="13">
    <source>
        <dbReference type="Pfam" id="PF00745"/>
    </source>
</evidence>
<comment type="subunit">
    <text evidence="8">Homodimer.</text>
</comment>
<dbReference type="eggNOG" id="COG0373">
    <property type="taxonomic scope" value="Bacteria"/>
</dbReference>
<dbReference type="Pfam" id="PF01488">
    <property type="entry name" value="Shikimate_DH"/>
    <property type="match status" value="1"/>
</dbReference>
<feature type="binding site" evidence="8">
    <location>
        <position position="122"/>
    </location>
    <ligand>
        <name>substrate</name>
    </ligand>
</feature>
<accession>W8F0G4</accession>
<dbReference type="HAMAP" id="MF_00087">
    <property type="entry name" value="Glu_tRNA_reductase"/>
    <property type="match status" value="1"/>
</dbReference>
<keyword evidence="17" id="KW-1185">Reference proteome</keyword>
<dbReference type="UniPathway" id="UPA00251">
    <property type="reaction ID" value="UER00316"/>
</dbReference>
<evidence type="ECO:0000256" key="3">
    <source>
        <dbReference type="ARBA" id="ARBA00012970"/>
    </source>
</evidence>
<evidence type="ECO:0000256" key="12">
    <source>
        <dbReference type="RuleBase" id="RU000584"/>
    </source>
</evidence>
<dbReference type="SUPFAM" id="SSF51735">
    <property type="entry name" value="NAD(P)-binding Rossmann-fold domains"/>
    <property type="match status" value="1"/>
</dbReference>
<dbReference type="GO" id="GO:0050661">
    <property type="term" value="F:NADP binding"/>
    <property type="evidence" value="ECO:0007669"/>
    <property type="project" value="InterPro"/>
</dbReference>
<dbReference type="PANTHER" id="PTHR43013:SF1">
    <property type="entry name" value="GLUTAMYL-TRNA REDUCTASE"/>
    <property type="match status" value="1"/>
</dbReference>
<comment type="miscellaneous">
    <text evidence="8">During catalysis, the active site Cys acts as a nucleophile attacking the alpha-carbonyl group of tRNA-bound glutamate with the formation of a thioester intermediate between enzyme and glutamate, and the concomitant release of tRNA(Glu). The thioester intermediate is finally reduced by direct hydride transfer from NADPH, to form the product GSA.</text>
</comment>
<dbReference type="PANTHER" id="PTHR43013">
    <property type="entry name" value="GLUTAMYL-TRNA REDUCTASE"/>
    <property type="match status" value="1"/>
</dbReference>
<comment type="similarity">
    <text evidence="2 8 12">Belongs to the glutamyl-tRNA reductase family.</text>
</comment>
<dbReference type="Proteomes" id="UP000019423">
    <property type="component" value="Plasmid pHsw1"/>
</dbReference>
<feature type="domain" description="Tetrapyrrole biosynthesis glutamyl-tRNA reductase dimerisation" evidence="13">
    <location>
        <begin position="321"/>
        <end position="416"/>
    </location>
</feature>
<evidence type="ECO:0000259" key="14">
    <source>
        <dbReference type="Pfam" id="PF01488"/>
    </source>
</evidence>
<geneLocation type="plasmid" evidence="16 17">
    <name>pHsw1</name>
</geneLocation>
<organism evidence="16 17">
    <name type="scientific">Hymenobacter swuensis DY53</name>
    <dbReference type="NCBI Taxonomy" id="1227739"/>
    <lineage>
        <taxon>Bacteria</taxon>
        <taxon>Pseudomonadati</taxon>
        <taxon>Bacteroidota</taxon>
        <taxon>Cytophagia</taxon>
        <taxon>Cytophagales</taxon>
        <taxon>Hymenobacteraceae</taxon>
        <taxon>Hymenobacter</taxon>
    </lineage>
</organism>
<feature type="binding site" evidence="8">
    <location>
        <begin position="51"/>
        <end position="54"/>
    </location>
    <ligand>
        <name>substrate</name>
    </ligand>
</feature>
<sequence>MNPNFHVFSLSQRAAPLAVREQLALNEAACRQLLRTLRTAPGLTDVLVLSTCNRTEIYYCAGQEQTAVLLDALGQVLGRVVSARQAAYFVHLHDAEAATRHLFDVALGLEAQLIGDQQISHQVKRAYQWAVEEDTAGPWLHRLLHTVLFTSKRVQQETAFRDGAASTSYAALELTETLTAHLPNPTILIVGLGEIGTDVARHFGASPRFTCVTVCNRTRAKAEALAAGNSLQVLDWADLVPGLQAADVVISSVAAAVPCLTLPLVQQLTVLSHKFFIDLSVPRSVAAEVEQVPGVLLYTLDDIADTTSATLARRLAAVPQVCALIAESLADLAQWSRELEVSPTIQQLKNALEQLRAEELRRFSKHLSAAETQRMDELTKSLMQKVLKYPTRHLKAACQRGETGPLVGLLTDIFGLEATLAGYS</sequence>
<dbReference type="InterPro" id="IPR036453">
    <property type="entry name" value="GluRdtase_dimer_dom_sf"/>
</dbReference>
<gene>
    <name evidence="8" type="primary">hemA</name>
    <name evidence="16" type="ORF">Hsw_PA0027</name>
</gene>
<dbReference type="InterPro" id="IPR015895">
    <property type="entry name" value="4pyrrol_synth_GluRdtase_N"/>
</dbReference>
<dbReference type="InterPro" id="IPR015896">
    <property type="entry name" value="4pyrrol_synth_GluRdtase_dimer"/>
</dbReference>
<keyword evidence="4 8" id="KW-0521">NADP</keyword>
<dbReference type="OrthoDB" id="110209at2"/>
<dbReference type="NCBIfam" id="TIGR01035">
    <property type="entry name" value="hemA"/>
    <property type="match status" value="1"/>
</dbReference>
<feature type="active site" description="Nucleophile" evidence="8 9">
    <location>
        <position position="52"/>
    </location>
</feature>
<dbReference type="InterPro" id="IPR036291">
    <property type="entry name" value="NAD(P)-bd_dom_sf"/>
</dbReference>
<feature type="domain" description="Quinate/shikimate 5-dehydrogenase/glutamyl-tRNA reductase" evidence="14">
    <location>
        <begin position="174"/>
        <end position="304"/>
    </location>
</feature>
<comment type="domain">
    <text evidence="8">Possesses an unusual extended V-shaped dimeric structure with each monomer consisting of three distinct domains arranged along a curved 'spinal' alpha-helix. The N-terminal catalytic domain specifically recognizes the glutamate moiety of the substrate. The second domain is the NADPH-binding domain, and the third C-terminal domain is responsible for dimerization.</text>
</comment>
<dbReference type="SUPFAM" id="SSF69075">
    <property type="entry name" value="Glutamyl tRNA-reductase dimerization domain"/>
    <property type="match status" value="1"/>
</dbReference>
<evidence type="ECO:0000256" key="2">
    <source>
        <dbReference type="ARBA" id="ARBA00005916"/>
    </source>
</evidence>
<feature type="site" description="Important for activity" evidence="8 11">
    <location>
        <position position="101"/>
    </location>
</feature>
<dbReference type="InterPro" id="IPR006151">
    <property type="entry name" value="Shikm_DH/Glu-tRNA_Rdtase"/>
</dbReference>
<comment type="caution">
    <text evidence="8">Lacks conserved residue(s) required for the propagation of feature annotation.</text>
</comment>
<feature type="binding site" evidence="8 10">
    <location>
        <begin position="191"/>
        <end position="196"/>
    </location>
    <ligand>
        <name>NADP(+)</name>
        <dbReference type="ChEBI" id="CHEBI:58349"/>
    </ligand>
</feature>
<dbReference type="AlphaFoldDB" id="W8F0G4"/>
<dbReference type="EMBL" id="CP007144">
    <property type="protein sequence ID" value="AHJ95360.1"/>
    <property type="molecule type" value="Genomic_DNA"/>
</dbReference>
<keyword evidence="16" id="KW-0614">Plasmid</keyword>
<dbReference type="RefSeq" id="WP_044000311.1">
    <property type="nucleotide sequence ID" value="NZ_CP007144.1"/>
</dbReference>
<dbReference type="Gene3D" id="3.40.50.720">
    <property type="entry name" value="NAD(P)-binding Rossmann-like Domain"/>
    <property type="match status" value="1"/>
</dbReference>
<dbReference type="InterPro" id="IPR000343">
    <property type="entry name" value="4pyrrol_synth_GluRdtase"/>
</dbReference>
<dbReference type="InterPro" id="IPR036343">
    <property type="entry name" value="GluRdtase_N_sf"/>
</dbReference>
<feature type="binding site" evidence="8">
    <location>
        <begin position="116"/>
        <end position="118"/>
    </location>
    <ligand>
        <name>substrate</name>
    </ligand>
</feature>
<dbReference type="SUPFAM" id="SSF69742">
    <property type="entry name" value="Glutamyl tRNA-reductase catalytic, N-terminal domain"/>
    <property type="match status" value="1"/>
</dbReference>
<proteinExistence type="inferred from homology"/>
<keyword evidence="6 8" id="KW-0627">Porphyrin biosynthesis</keyword>
<feature type="domain" description="Glutamyl-tRNA reductase N-terminal" evidence="15">
    <location>
        <begin position="9"/>
        <end position="158"/>
    </location>
</feature>
<dbReference type="GO" id="GO:0019353">
    <property type="term" value="P:protoporphyrinogen IX biosynthetic process from glutamate"/>
    <property type="evidence" value="ECO:0007669"/>
    <property type="project" value="TreeGrafter"/>
</dbReference>
<dbReference type="EC" id="1.2.1.70" evidence="3 8"/>
<evidence type="ECO:0000256" key="10">
    <source>
        <dbReference type="PIRSR" id="PIRSR000445-3"/>
    </source>
</evidence>
<dbReference type="Gene3D" id="3.30.460.30">
    <property type="entry name" value="Glutamyl-tRNA reductase, N-terminal domain"/>
    <property type="match status" value="1"/>
</dbReference>
<evidence type="ECO:0000313" key="17">
    <source>
        <dbReference type="Proteomes" id="UP000019423"/>
    </source>
</evidence>
<evidence type="ECO:0000256" key="11">
    <source>
        <dbReference type="PIRSR" id="PIRSR000445-4"/>
    </source>
</evidence>